<dbReference type="GO" id="GO:0046872">
    <property type="term" value="F:metal ion binding"/>
    <property type="evidence" value="ECO:0007669"/>
    <property type="project" value="UniProtKB-KW"/>
</dbReference>
<dbReference type="SUPFAM" id="SSF56747">
    <property type="entry name" value="Prim-pol domain"/>
    <property type="match status" value="1"/>
</dbReference>
<evidence type="ECO:0000256" key="7">
    <source>
        <dbReference type="ARBA" id="ARBA00022723"/>
    </source>
</evidence>
<organism evidence="10">
    <name type="scientific">Percolomonas cosmopolitus</name>
    <dbReference type="NCBI Taxonomy" id="63605"/>
    <lineage>
        <taxon>Eukaryota</taxon>
        <taxon>Discoba</taxon>
        <taxon>Heterolobosea</taxon>
        <taxon>Tetramitia</taxon>
        <taxon>Eutetramitia</taxon>
        <taxon>Percolomonadidae</taxon>
        <taxon>Percolomonas</taxon>
    </lineage>
</organism>
<keyword evidence="4 9" id="KW-0808">Transferase</keyword>
<keyword evidence="6 9" id="KW-0235">DNA replication</keyword>
<protein>
    <recommendedName>
        <fullName evidence="9">DNA primase</fullName>
        <ecNumber evidence="9">2.7.7.-</ecNumber>
    </recommendedName>
</protein>
<dbReference type="InterPro" id="IPR002755">
    <property type="entry name" value="DNA_primase_S"/>
</dbReference>
<evidence type="ECO:0000256" key="2">
    <source>
        <dbReference type="ARBA" id="ARBA00022478"/>
    </source>
</evidence>
<gene>
    <name evidence="10" type="ORF">PCOS0759_LOCUS8533</name>
</gene>
<dbReference type="Pfam" id="PF01896">
    <property type="entry name" value="DNA_primase_S"/>
    <property type="match status" value="1"/>
</dbReference>
<evidence type="ECO:0000256" key="1">
    <source>
        <dbReference type="ARBA" id="ARBA00009762"/>
    </source>
</evidence>
<keyword evidence="7" id="KW-0479">Metal-binding</keyword>
<keyword evidence="2 9" id="KW-0240">DNA-directed RNA polymerase</keyword>
<name>A0A7S1KTT3_9EUKA</name>
<dbReference type="InterPro" id="IPR014052">
    <property type="entry name" value="DNA_primase_ssu_euk/arc"/>
</dbReference>
<keyword evidence="8" id="KW-0804">Transcription</keyword>
<evidence type="ECO:0000313" key="10">
    <source>
        <dbReference type="EMBL" id="CAD9085279.1"/>
    </source>
</evidence>
<keyword evidence="3 9" id="KW-0639">Primosome</keyword>
<dbReference type="GO" id="GO:0006269">
    <property type="term" value="P:DNA replication, synthesis of primer"/>
    <property type="evidence" value="ECO:0007669"/>
    <property type="project" value="UniProtKB-KW"/>
</dbReference>
<dbReference type="EMBL" id="HBGD01010383">
    <property type="protein sequence ID" value="CAD9085279.1"/>
    <property type="molecule type" value="Transcribed_RNA"/>
</dbReference>
<evidence type="ECO:0000256" key="9">
    <source>
        <dbReference type="RuleBase" id="RU003514"/>
    </source>
</evidence>
<dbReference type="NCBIfam" id="TIGR00335">
    <property type="entry name" value="primase_sml"/>
    <property type="match status" value="1"/>
</dbReference>
<evidence type="ECO:0000256" key="6">
    <source>
        <dbReference type="ARBA" id="ARBA00022705"/>
    </source>
</evidence>
<sequence length="371" mass="43194">MDPETHHSKLKKYYKTLFPIETLVSYYTCSNTAPLSHREFSFTRGDIYMRYKSFQDCASLKKSLLQIIPHKIDIGAIYNQDPSYKSSDLSPIEKEFCVDIDISDYDDIRTCCKGASLCHKCWPLMHSAIDILNFAFREWFAFESILWVFSGRRGIHGWVNDERVIRYNHQERSAVAEFIHLYASNQNNKSKIHLSKPHPMFDMDSPLFAIAEKWFIRIAHDLDWIHNQHICQFISDEEIRQMVSTLIEESQVSSVEMLWDAIKDLLLDQKKVKSGGRTLIHEIVYTFVYPRLDINVSKQTHHLLKSPFVVHPKTGLVCMAIPDDEVLRFDPDSAPSLDKLLDKDPEAMSIFERSVQTFEKHATRSSVARKE</sequence>
<dbReference type="GO" id="GO:0005658">
    <property type="term" value="C:alpha DNA polymerase:primase complex"/>
    <property type="evidence" value="ECO:0007669"/>
    <property type="project" value="UniProtKB-ARBA"/>
</dbReference>
<reference evidence="10" key="1">
    <citation type="submission" date="2021-01" db="EMBL/GenBank/DDBJ databases">
        <authorList>
            <person name="Corre E."/>
            <person name="Pelletier E."/>
            <person name="Niang G."/>
            <person name="Scheremetjew M."/>
            <person name="Finn R."/>
            <person name="Kale V."/>
            <person name="Holt S."/>
            <person name="Cochrane G."/>
            <person name="Meng A."/>
            <person name="Brown T."/>
            <person name="Cohen L."/>
        </authorList>
    </citation>
    <scope>NUCLEOTIDE SEQUENCE</scope>
    <source>
        <strain evidence="10">WS</strain>
    </source>
</reference>
<dbReference type="GO" id="GO:0003899">
    <property type="term" value="F:DNA-directed RNA polymerase activity"/>
    <property type="evidence" value="ECO:0007669"/>
    <property type="project" value="InterPro"/>
</dbReference>
<accession>A0A7S1KTT3</accession>
<comment type="similarity">
    <text evidence="1 9">Belongs to the eukaryotic-type primase small subunit family.</text>
</comment>
<dbReference type="PANTHER" id="PTHR10536">
    <property type="entry name" value="DNA PRIMASE SMALL SUBUNIT"/>
    <property type="match status" value="1"/>
</dbReference>
<proteinExistence type="inferred from homology"/>
<evidence type="ECO:0000256" key="4">
    <source>
        <dbReference type="ARBA" id="ARBA00022679"/>
    </source>
</evidence>
<evidence type="ECO:0000256" key="8">
    <source>
        <dbReference type="ARBA" id="ARBA00023163"/>
    </source>
</evidence>
<keyword evidence="5" id="KW-0548">Nucleotidyltransferase</keyword>
<evidence type="ECO:0000256" key="5">
    <source>
        <dbReference type="ARBA" id="ARBA00022695"/>
    </source>
</evidence>
<dbReference type="AlphaFoldDB" id="A0A7S1KTT3"/>
<dbReference type="EC" id="2.7.7.-" evidence="9"/>
<evidence type="ECO:0000256" key="3">
    <source>
        <dbReference type="ARBA" id="ARBA00022515"/>
    </source>
</evidence>
<dbReference type="Gene3D" id="3.90.920.10">
    <property type="entry name" value="DNA primase, PRIM domain"/>
    <property type="match status" value="1"/>
</dbReference>